<evidence type="ECO:0000313" key="2">
    <source>
        <dbReference type="EMBL" id="KAK7007388.1"/>
    </source>
</evidence>
<dbReference type="Proteomes" id="UP001362999">
    <property type="component" value="Unassembled WGS sequence"/>
</dbReference>
<evidence type="ECO:0000313" key="3">
    <source>
        <dbReference type="Proteomes" id="UP001362999"/>
    </source>
</evidence>
<dbReference type="SUPFAM" id="SSF51395">
    <property type="entry name" value="FMN-linked oxidoreductases"/>
    <property type="match status" value="1"/>
</dbReference>
<dbReference type="GO" id="GO:0010181">
    <property type="term" value="F:FMN binding"/>
    <property type="evidence" value="ECO:0007669"/>
    <property type="project" value="InterPro"/>
</dbReference>
<name>A0AAW0ADS2_9AGAR</name>
<dbReference type="InterPro" id="IPR001155">
    <property type="entry name" value="OxRdtase_FMN_N"/>
</dbReference>
<proteinExistence type="predicted"/>
<dbReference type="InterPro" id="IPR045247">
    <property type="entry name" value="Oye-like"/>
</dbReference>
<comment type="caution">
    <text evidence="2">The sequence shown here is derived from an EMBL/GenBank/DDBJ whole genome shotgun (WGS) entry which is preliminary data.</text>
</comment>
<dbReference type="InterPro" id="IPR013785">
    <property type="entry name" value="Aldolase_TIM"/>
</dbReference>
<dbReference type="EMBL" id="JAWWNJ010000071">
    <property type="protein sequence ID" value="KAK7007388.1"/>
    <property type="molecule type" value="Genomic_DNA"/>
</dbReference>
<feature type="domain" description="NADH:flavin oxidoreductase/NADH oxidase N-terminal" evidence="1">
    <location>
        <begin position="23"/>
        <end position="340"/>
    </location>
</feature>
<gene>
    <name evidence="2" type="ORF">R3P38DRAFT_3325372</name>
</gene>
<dbReference type="GO" id="GO:0003959">
    <property type="term" value="F:NADPH dehydrogenase activity"/>
    <property type="evidence" value="ECO:0007669"/>
    <property type="project" value="TreeGrafter"/>
</dbReference>
<keyword evidence="3" id="KW-1185">Reference proteome</keyword>
<protein>
    <submittedName>
        <fullName evidence="2">Inactive dehydrogenase EasA</fullName>
    </submittedName>
</protein>
<dbReference type="PANTHER" id="PTHR22893">
    <property type="entry name" value="NADH OXIDOREDUCTASE-RELATED"/>
    <property type="match status" value="1"/>
</dbReference>
<sequence>MKRLMNDCHTCSSCTSNATHELKPIKVGKLTLKHRVVLPSMTRLRADANHVPYLPLVAGYFTHRARRPGKLPVTDAMIIAARAGGTAHTRLLHGDNVLQVTDTVHHKTSFIFSQQTGDPSFPYVSVSNVQLTDMDVPPHPLTVPEIKEYVALFAQSAKSAIEAGFDGVEIHAANRYLIHQFLHDEVNHRMDEYGGSVENRARFAFEIVDAVVAAIGAERTAIRFSPWNQIQYMAMRDPIPTFSYVISQLAQCHPDLAYLHLVEPPIVGAFFCDENSAGAHVPCAAWASRRLVRAGGYTHQTALETAEESDNLIARILLLLLMMFIMLQPDLVTRIEKDIPYTPYDRLTFYLVGDSTPRGYPPY</sequence>
<accession>A0AAW0ADS2</accession>
<dbReference type="PANTHER" id="PTHR22893:SF91">
    <property type="entry name" value="NADPH DEHYDROGENASE 2-RELATED"/>
    <property type="match status" value="1"/>
</dbReference>
<dbReference type="AlphaFoldDB" id="A0AAW0ADS2"/>
<dbReference type="Pfam" id="PF00724">
    <property type="entry name" value="Oxidored_FMN"/>
    <property type="match status" value="1"/>
</dbReference>
<dbReference type="Gene3D" id="3.20.20.70">
    <property type="entry name" value="Aldolase class I"/>
    <property type="match status" value="1"/>
</dbReference>
<reference evidence="2 3" key="1">
    <citation type="journal article" date="2024" name="J Genomics">
        <title>Draft genome sequencing and assembly of Favolaschia claudopus CIRM-BRFM 2984 isolated from oak limbs.</title>
        <authorList>
            <person name="Navarro D."/>
            <person name="Drula E."/>
            <person name="Chaduli D."/>
            <person name="Cazenave R."/>
            <person name="Ahrendt S."/>
            <person name="Wang J."/>
            <person name="Lipzen A."/>
            <person name="Daum C."/>
            <person name="Barry K."/>
            <person name="Grigoriev I.V."/>
            <person name="Favel A."/>
            <person name="Rosso M.N."/>
            <person name="Martin F."/>
        </authorList>
    </citation>
    <scope>NUCLEOTIDE SEQUENCE [LARGE SCALE GENOMIC DNA]</scope>
    <source>
        <strain evidence="2 3">CIRM-BRFM 2984</strain>
    </source>
</reference>
<organism evidence="2 3">
    <name type="scientific">Favolaschia claudopus</name>
    <dbReference type="NCBI Taxonomy" id="2862362"/>
    <lineage>
        <taxon>Eukaryota</taxon>
        <taxon>Fungi</taxon>
        <taxon>Dikarya</taxon>
        <taxon>Basidiomycota</taxon>
        <taxon>Agaricomycotina</taxon>
        <taxon>Agaricomycetes</taxon>
        <taxon>Agaricomycetidae</taxon>
        <taxon>Agaricales</taxon>
        <taxon>Marasmiineae</taxon>
        <taxon>Mycenaceae</taxon>
        <taxon>Favolaschia</taxon>
    </lineage>
</organism>
<evidence type="ECO:0000259" key="1">
    <source>
        <dbReference type="Pfam" id="PF00724"/>
    </source>
</evidence>